<dbReference type="PANTHER" id="PTHR42978">
    <property type="entry name" value="QUORUM-QUENCHING LACTONASE YTNP-RELATED-RELATED"/>
    <property type="match status" value="1"/>
</dbReference>
<dbReference type="RefSeq" id="WP_095997121.1">
    <property type="nucleotide sequence ID" value="NZ_NSLI01000002.1"/>
</dbReference>
<dbReference type="Pfam" id="PF00753">
    <property type="entry name" value="Lactamase_B"/>
    <property type="match status" value="1"/>
</dbReference>
<evidence type="ECO:0000256" key="2">
    <source>
        <dbReference type="ARBA" id="ARBA00022723"/>
    </source>
</evidence>
<protein>
    <submittedName>
        <fullName evidence="7">MBL fold metallo-hydrolase</fullName>
    </submittedName>
</protein>
<evidence type="ECO:0000256" key="5">
    <source>
        <dbReference type="SAM" id="SignalP"/>
    </source>
</evidence>
<dbReference type="CDD" id="cd07729">
    <property type="entry name" value="AHL_lactonase_MBL-fold"/>
    <property type="match status" value="1"/>
</dbReference>
<keyword evidence="3 7" id="KW-0378">Hydrolase</keyword>
<evidence type="ECO:0000256" key="1">
    <source>
        <dbReference type="ARBA" id="ARBA00007749"/>
    </source>
</evidence>
<proteinExistence type="inferred from homology"/>
<keyword evidence="8" id="KW-1185">Reference proteome</keyword>
<comment type="caution">
    <text evidence="7">The sequence shown here is derived from an EMBL/GenBank/DDBJ whole genome shotgun (WGS) entry which is preliminary data.</text>
</comment>
<feature type="chain" id="PRO_5012064785" evidence="5">
    <location>
        <begin position="20"/>
        <end position="279"/>
    </location>
</feature>
<feature type="signal peptide" evidence="5">
    <location>
        <begin position="1"/>
        <end position="19"/>
    </location>
</feature>
<comment type="similarity">
    <text evidence="1">Belongs to the metallo-beta-lactamase superfamily.</text>
</comment>
<dbReference type="AlphaFoldDB" id="A0A2A2SHV9"/>
<sequence>MKRALFALVFGCVVSGVAAYSVGAQTLGSKVSLTRLDCGQSKGPRDVAAFSDTHAYDGVKMPLVASCYLIRHGQDAMIWDTGYAAATRNDPKAPIRLERTVVEQLRDLGVDPARVTRIGISHYHADHTGQARDFPGATLLIGAGDWAAVSAPTPARGVDPAPLAPWVSGGGKVEQVTGDKDVFGDGSVVMIDTPGHTPGHHALLVRLRGRGNVLLTGDLAHFQRNYDTNGVPSFNTNRADTLASLDRFKRMAANLKATVVIQHEPADVAKLPAFPQAAE</sequence>
<keyword evidence="4" id="KW-0862">Zinc</keyword>
<dbReference type="GO" id="GO:0046872">
    <property type="term" value="F:metal ion binding"/>
    <property type="evidence" value="ECO:0007669"/>
    <property type="project" value="UniProtKB-KW"/>
</dbReference>
<evidence type="ECO:0000256" key="3">
    <source>
        <dbReference type="ARBA" id="ARBA00022801"/>
    </source>
</evidence>
<dbReference type="SMART" id="SM00849">
    <property type="entry name" value="Lactamase_B"/>
    <property type="match status" value="1"/>
</dbReference>
<evidence type="ECO:0000259" key="6">
    <source>
        <dbReference type="SMART" id="SM00849"/>
    </source>
</evidence>
<dbReference type="Gene3D" id="3.60.15.10">
    <property type="entry name" value="Ribonuclease Z/Hydroxyacylglutathione hydrolase-like"/>
    <property type="match status" value="1"/>
</dbReference>
<dbReference type="GO" id="GO:0016787">
    <property type="term" value="F:hydrolase activity"/>
    <property type="evidence" value="ECO:0007669"/>
    <property type="project" value="UniProtKB-KW"/>
</dbReference>
<name>A0A2A2SHV9_9SPHN</name>
<dbReference type="OrthoDB" id="9773738at2"/>
<reference evidence="8" key="1">
    <citation type="submission" date="2017-09" db="EMBL/GenBank/DDBJ databases">
        <authorList>
            <person name="Feng G."/>
            <person name="Zhu H."/>
        </authorList>
    </citation>
    <scope>NUCLEOTIDE SEQUENCE [LARGE SCALE GENOMIC DNA]</scope>
    <source>
        <strain evidence="8">1PNM-20</strain>
    </source>
</reference>
<evidence type="ECO:0000313" key="8">
    <source>
        <dbReference type="Proteomes" id="UP000218151"/>
    </source>
</evidence>
<feature type="domain" description="Metallo-beta-lactamase" evidence="6">
    <location>
        <begin position="64"/>
        <end position="263"/>
    </location>
</feature>
<gene>
    <name evidence="7" type="ORF">CKY28_04345</name>
</gene>
<dbReference type="InterPro" id="IPR051013">
    <property type="entry name" value="MBL_superfamily_lactonases"/>
</dbReference>
<evidence type="ECO:0000313" key="7">
    <source>
        <dbReference type="EMBL" id="PAX08611.1"/>
    </source>
</evidence>
<organism evidence="7 8">
    <name type="scientific">Sphingomonas lenta</name>
    <dbReference type="NCBI Taxonomy" id="1141887"/>
    <lineage>
        <taxon>Bacteria</taxon>
        <taxon>Pseudomonadati</taxon>
        <taxon>Pseudomonadota</taxon>
        <taxon>Alphaproteobacteria</taxon>
        <taxon>Sphingomonadales</taxon>
        <taxon>Sphingomonadaceae</taxon>
        <taxon>Sphingomonas</taxon>
    </lineage>
</organism>
<dbReference type="PANTHER" id="PTHR42978:SF3">
    <property type="entry name" value="BLR3078 PROTEIN"/>
    <property type="match status" value="1"/>
</dbReference>
<dbReference type="InterPro" id="IPR001279">
    <property type="entry name" value="Metallo-B-lactamas"/>
</dbReference>
<dbReference type="EMBL" id="NSLI01000002">
    <property type="protein sequence ID" value="PAX08611.1"/>
    <property type="molecule type" value="Genomic_DNA"/>
</dbReference>
<keyword evidence="2" id="KW-0479">Metal-binding</keyword>
<dbReference type="InterPro" id="IPR036866">
    <property type="entry name" value="RibonucZ/Hydroxyglut_hydro"/>
</dbReference>
<keyword evidence="5" id="KW-0732">Signal</keyword>
<evidence type="ECO:0000256" key="4">
    <source>
        <dbReference type="ARBA" id="ARBA00022833"/>
    </source>
</evidence>
<accession>A0A2A2SHV9</accession>
<dbReference type="SUPFAM" id="SSF56281">
    <property type="entry name" value="Metallo-hydrolase/oxidoreductase"/>
    <property type="match status" value="1"/>
</dbReference>
<dbReference type="Proteomes" id="UP000218151">
    <property type="component" value="Unassembled WGS sequence"/>
</dbReference>